<feature type="compositionally biased region" description="Low complexity" evidence="1">
    <location>
        <begin position="511"/>
        <end position="524"/>
    </location>
</feature>
<evidence type="ECO:0000259" key="3">
    <source>
        <dbReference type="PROSITE" id="PS51065"/>
    </source>
</evidence>
<dbReference type="STRING" id="282301.A0A267H414"/>
<evidence type="ECO:0000259" key="2">
    <source>
        <dbReference type="PROSITE" id="PS50873"/>
    </source>
</evidence>
<feature type="region of interest" description="Disordered" evidence="1">
    <location>
        <begin position="1550"/>
        <end position="1585"/>
    </location>
</feature>
<feature type="domain" description="Plant heme peroxidase family profile" evidence="2">
    <location>
        <begin position="1153"/>
        <end position="1351"/>
    </location>
</feature>
<accession>A0A267H414</accession>
<evidence type="ECO:0000256" key="1">
    <source>
        <dbReference type="SAM" id="MobiDB-lite"/>
    </source>
</evidence>
<comment type="caution">
    <text evidence="4">The sequence shown here is derived from an EMBL/GenBank/DDBJ whole genome shotgun (WGS) entry which is preliminary data.</text>
</comment>
<dbReference type="PROSITE" id="PS51065">
    <property type="entry name" value="NHR"/>
    <property type="match status" value="3"/>
</dbReference>
<reference evidence="4 5" key="1">
    <citation type="submission" date="2017-06" db="EMBL/GenBank/DDBJ databases">
        <title>A platform for efficient transgenesis in Macrostomum lignano, a flatworm model organism for stem cell research.</title>
        <authorList>
            <person name="Berezikov E."/>
        </authorList>
    </citation>
    <scope>NUCLEOTIDE SEQUENCE [LARGE SCALE GENOMIC DNA]</scope>
    <source>
        <strain evidence="4">DV1</strain>
        <tissue evidence="4">Whole organism</tissue>
    </source>
</reference>
<feature type="domain" description="NHR" evidence="3">
    <location>
        <begin position="1"/>
        <end position="168"/>
    </location>
</feature>
<feature type="region of interest" description="Disordered" evidence="1">
    <location>
        <begin position="862"/>
        <end position="905"/>
    </location>
</feature>
<dbReference type="PANTHER" id="PTHR12429:SF14">
    <property type="entry name" value="NEURALIZED-LIKE PROTEIN 4"/>
    <property type="match status" value="1"/>
</dbReference>
<evidence type="ECO:0000313" key="4">
    <source>
        <dbReference type="EMBL" id="PAA93015.1"/>
    </source>
</evidence>
<dbReference type="OrthoDB" id="49113at2759"/>
<dbReference type="InterPro" id="IPR043136">
    <property type="entry name" value="B30.2/SPRY_sf"/>
</dbReference>
<feature type="domain" description="NHR" evidence="3">
    <location>
        <begin position="324"/>
        <end position="491"/>
    </location>
</feature>
<feature type="domain" description="NHR" evidence="3">
    <location>
        <begin position="665"/>
        <end position="832"/>
    </location>
</feature>
<protein>
    <recommendedName>
        <fullName evidence="6">Neuralized-like protein 4</fullName>
    </recommendedName>
</protein>
<evidence type="ECO:0008006" key="6">
    <source>
        <dbReference type="Google" id="ProtNLM"/>
    </source>
</evidence>
<dbReference type="Pfam" id="PF07177">
    <property type="entry name" value="Neuralized"/>
    <property type="match status" value="5"/>
</dbReference>
<feature type="compositionally biased region" description="Acidic residues" evidence="1">
    <location>
        <begin position="1553"/>
        <end position="1564"/>
    </location>
</feature>
<feature type="region of interest" description="Disordered" evidence="1">
    <location>
        <begin position="1102"/>
        <end position="1172"/>
    </location>
</feature>
<dbReference type="InterPro" id="IPR037962">
    <property type="entry name" value="Neuralized"/>
</dbReference>
<dbReference type="GO" id="GO:0020037">
    <property type="term" value="F:heme binding"/>
    <property type="evidence" value="ECO:0007669"/>
    <property type="project" value="InterPro"/>
</dbReference>
<keyword evidence="5" id="KW-1185">Reference proteome</keyword>
<dbReference type="Gene3D" id="2.60.120.920">
    <property type="match status" value="5"/>
</dbReference>
<proteinExistence type="predicted"/>
<name>A0A267H414_9PLAT</name>
<sequence>MPKFHQQAGSLVVLDSDFRSARRRSYLNEFNNGLVFSHRPLRDYQVFSVRIVDKTLAWSGSIEIGVTACNPSTLTPLPCSASNLTRSAWVMSGSSVLRDGFPSCENYGLDLESLKEDDTVGVMRTSDGDLHFYVNGVDLGVAARNVPSPVWAVVDLYGKCVRVVIVNDDTDLLDDEDDIDVEQRVSTVSAESAGSPVLSLPQSRSSLDLDSVEPGTAAAQQNTPLSLALAMSQLQLDHMTNLSRISAALDMAGGANGSASRLERPERPSTLNVEPTSAAAAAAAACGGAAALVDEDIDEDPNEGGSLAAAADVGHDALLDDAEELTFHRKCGTLVRLSTDRRVAERRKPFDEFNNGVVVSSRPLRDNELFEIRIDKLVQKWSGSIEVGITSHNPERLTLPSTMTQLRSGTIIMSGAGILMNGKGTHREYGKVSLDCLKVGDRIGLRISPEGDLRYYINGRDQGVAASRVSRPQWAVVDLYGMSVKVTLVSRGLLSGRSVSQAARQSCGPQLSALPSSSAPPLLSTFSEDEDQREETEKLTFSPAAPFGVQISDGATRASGQGELLSNRPLRLGEPFALLVVSGSVQLSVTTGTGPPSGRSWSLSEPVRAGPGTSLSVCVRRDGVRFARNDEDLGAAPNSAGVSAPLYARVLLDGEALIRLDACYLHYFHERHGRNVALLNNKRTARRTNPSAEFNDAVCLSARPLLEDEIFEIRIDHLVDRWSGSLEAGVIAAPPSQFPTTLTDIRQDCWLLSGSTVMRDGATVRTGYPLDLDDPAVVRRGDRIGICVKASGELHFYHNDADMGPACSAVPLGVYAVVDLYGQCAAISLCPAPPPLPHASFYASADAEAAAAAAAAVAAEETDDPAASGVPAPVAAAEDSADEQGFSASAAAESKSSAARNETAPSGAGFGAFSDRVQLHDRIRATGSGLVFSSRPLKPDHLFEVSIDQLASGTRVPARSGTPILGLSEGLPRTSSSCVEIRQARRRSWLVGQDGAYRCSEAGQLTVLQLAYARCLRQLAVGDRLAIHYASDGGVSLLVNETSLGRFADTVPRNCFAFVQFGSPTCPAVEELRFLRQAPCRLPRLTHRPGQPLESCLDATVTTNGDEADDAGNVDGEDNADRGEADKQRAVADSDKDVDETEATSGTGNVNDDDDVVVDTDGNEQKQQQQQQQGFVVAGANCAVSSDRLTARRRVGFCHAVAACADPLEPAGRPVLFQLDSLTAASASGPAGSVSLGLLRRRPSHRDQLAATLVNQRGEPGLLLCVVGDSVYGSGLKLLQSGLSVDLDTLSEGDTVGLMLDAERRPRLIGSNGRPSEPIGEPVGLRPVYPAIDIYGRCSQASIVATPDSASSGSGVLSTNPTSVPTAPMDPTKIAITSVATLASTSTICSQRRRAQRWLERLALPAALLRPKYDSCACRSCSSGVGGVTVSKSLEAAKSADDGAGWTKFGLRVSTSSPHILSQQLTRWVLAYLPVPIGQLRCLLDSPDPVLLSLAASSPATGDSIDDDESAECVDEASVVKHQLTLFPSAEQAASQPCRIDRILRYRRHSNAEGDDSDGDEGDGNDSSGEDGGGGGGDGDMHGGAERRQFGELLVEVRLCPGAFAAATLENRSPAQQQQQQQQQQILVTKELGAVLCTGLLFRPCSTASY</sequence>
<feature type="compositionally biased region" description="Low complexity" evidence="1">
    <location>
        <begin position="887"/>
        <end position="899"/>
    </location>
</feature>
<feature type="region of interest" description="Disordered" evidence="1">
    <location>
        <begin position="190"/>
        <end position="218"/>
    </location>
</feature>
<dbReference type="PROSITE" id="PS50873">
    <property type="entry name" value="PEROXIDASE_4"/>
    <property type="match status" value="1"/>
</dbReference>
<dbReference type="Proteomes" id="UP000215902">
    <property type="component" value="Unassembled WGS sequence"/>
</dbReference>
<feature type="compositionally biased region" description="Acidic residues" evidence="1">
    <location>
        <begin position="1151"/>
        <end position="1162"/>
    </location>
</feature>
<dbReference type="FunFam" id="2.60.120.920:FF:000001">
    <property type="entry name" value="neuralized-like protein 4 isoform X1"/>
    <property type="match status" value="3"/>
</dbReference>
<dbReference type="PANTHER" id="PTHR12429">
    <property type="entry name" value="NEURALIZED"/>
    <property type="match status" value="1"/>
</dbReference>
<dbReference type="SMART" id="SM00588">
    <property type="entry name" value="NEUZ"/>
    <property type="match status" value="3"/>
</dbReference>
<dbReference type="CDD" id="cd12887">
    <property type="entry name" value="SPRY_NHR_like"/>
    <property type="match status" value="3"/>
</dbReference>
<dbReference type="InterPro" id="IPR006573">
    <property type="entry name" value="NHR_dom"/>
</dbReference>
<gene>
    <name evidence="4" type="ORF">BOX15_Mlig022062g1</name>
</gene>
<feature type="region of interest" description="Disordered" evidence="1">
    <location>
        <begin position="506"/>
        <end position="539"/>
    </location>
</feature>
<dbReference type="InterPro" id="IPR002016">
    <property type="entry name" value="Haem_peroxidase"/>
</dbReference>
<dbReference type="GO" id="GO:0006979">
    <property type="term" value="P:response to oxidative stress"/>
    <property type="evidence" value="ECO:0007669"/>
    <property type="project" value="InterPro"/>
</dbReference>
<feature type="compositionally biased region" description="Basic and acidic residues" evidence="1">
    <location>
        <begin position="1119"/>
        <end position="1135"/>
    </location>
</feature>
<feature type="compositionally biased region" description="Low complexity" evidence="1">
    <location>
        <begin position="862"/>
        <end position="877"/>
    </location>
</feature>
<evidence type="ECO:0000313" key="5">
    <source>
        <dbReference type="Proteomes" id="UP000215902"/>
    </source>
</evidence>
<feature type="compositionally biased region" description="Acidic residues" evidence="1">
    <location>
        <begin position="1106"/>
        <end position="1118"/>
    </location>
</feature>
<dbReference type="GO" id="GO:0004601">
    <property type="term" value="F:peroxidase activity"/>
    <property type="evidence" value="ECO:0007669"/>
    <property type="project" value="InterPro"/>
</dbReference>
<organism evidence="4 5">
    <name type="scientific">Macrostomum lignano</name>
    <dbReference type="NCBI Taxonomy" id="282301"/>
    <lineage>
        <taxon>Eukaryota</taxon>
        <taxon>Metazoa</taxon>
        <taxon>Spiralia</taxon>
        <taxon>Lophotrochozoa</taxon>
        <taxon>Platyhelminthes</taxon>
        <taxon>Rhabditophora</taxon>
        <taxon>Macrostomorpha</taxon>
        <taxon>Macrostomida</taxon>
        <taxon>Macrostomidae</taxon>
        <taxon>Macrostomum</taxon>
    </lineage>
</organism>
<dbReference type="EMBL" id="NIVC01000035">
    <property type="protein sequence ID" value="PAA93015.1"/>
    <property type="molecule type" value="Genomic_DNA"/>
</dbReference>